<evidence type="ECO:0000313" key="2">
    <source>
        <dbReference type="EMBL" id="KAL2264497.1"/>
    </source>
</evidence>
<keyword evidence="3" id="KW-1185">Reference proteome</keyword>
<dbReference type="PANTHER" id="PTHR31360:SF0">
    <property type="entry name" value="OIL BODY-ASSOCIATED PROTEIN 1B"/>
    <property type="match status" value="1"/>
</dbReference>
<protein>
    <recommendedName>
        <fullName evidence="4">DUF1264-domain-containing protein</fullName>
    </recommendedName>
</protein>
<dbReference type="InterPro" id="IPR010686">
    <property type="entry name" value="OBAP-like"/>
</dbReference>
<evidence type="ECO:0000256" key="1">
    <source>
        <dbReference type="ARBA" id="ARBA00009740"/>
    </source>
</evidence>
<gene>
    <name evidence="2" type="ORF">VTJ83DRAFT_7007</name>
</gene>
<proteinExistence type="inferred from homology"/>
<evidence type="ECO:0008006" key="4">
    <source>
        <dbReference type="Google" id="ProtNLM"/>
    </source>
</evidence>
<dbReference type="RefSeq" id="XP_070863224.1">
    <property type="nucleotide sequence ID" value="XM_071013782.1"/>
</dbReference>
<sequence length="229" mass="26212">MFLSHDKDRDAIQKVPGGERSVKSTILETGAAMTQDFSPLKGICAHLNAFHVYSSDPCRVVEANHYCGHLTEDVRQCLLYDSPSPGARLIGIEYMIKPHLYETLPQNERRLWHSHVFEVKSGMLVMPQPSALVAQSLWEHAETSEMTEVIKLYGKVYHLWQVDRGDKLPLGEPQLMTSITSPHQIQGLDVVMDNRDKKFPGCDWRRKKELRATMEEPNIHPDADHTWKK</sequence>
<dbReference type="EMBL" id="JAZGUE010000007">
    <property type="protein sequence ID" value="KAL2264497.1"/>
    <property type="molecule type" value="Genomic_DNA"/>
</dbReference>
<dbReference type="GeneID" id="98128426"/>
<dbReference type="PANTHER" id="PTHR31360">
    <property type="match status" value="1"/>
</dbReference>
<comment type="caution">
    <text evidence="2">The sequence shown here is derived from an EMBL/GenBank/DDBJ whole genome shotgun (WGS) entry which is preliminary data.</text>
</comment>
<organism evidence="2 3">
    <name type="scientific">Remersonia thermophila</name>
    <dbReference type="NCBI Taxonomy" id="72144"/>
    <lineage>
        <taxon>Eukaryota</taxon>
        <taxon>Fungi</taxon>
        <taxon>Dikarya</taxon>
        <taxon>Ascomycota</taxon>
        <taxon>Pezizomycotina</taxon>
        <taxon>Sordariomycetes</taxon>
        <taxon>Sordariomycetidae</taxon>
        <taxon>Sordariales</taxon>
        <taxon>Sordariales incertae sedis</taxon>
        <taxon>Remersonia</taxon>
    </lineage>
</organism>
<dbReference type="Proteomes" id="UP001600064">
    <property type="component" value="Unassembled WGS sequence"/>
</dbReference>
<accession>A0ABR4D4M1</accession>
<evidence type="ECO:0000313" key="3">
    <source>
        <dbReference type="Proteomes" id="UP001600064"/>
    </source>
</evidence>
<dbReference type="Pfam" id="PF06884">
    <property type="entry name" value="DUF1264"/>
    <property type="match status" value="1"/>
</dbReference>
<reference evidence="2 3" key="1">
    <citation type="journal article" date="2024" name="Commun. Biol.">
        <title>Comparative genomic analysis of thermophilic fungi reveals convergent evolutionary adaptations and gene losses.</title>
        <authorList>
            <person name="Steindorff A.S."/>
            <person name="Aguilar-Pontes M.V."/>
            <person name="Robinson A.J."/>
            <person name="Andreopoulos B."/>
            <person name="LaButti K."/>
            <person name="Kuo A."/>
            <person name="Mondo S."/>
            <person name="Riley R."/>
            <person name="Otillar R."/>
            <person name="Haridas S."/>
            <person name="Lipzen A."/>
            <person name="Grimwood J."/>
            <person name="Schmutz J."/>
            <person name="Clum A."/>
            <person name="Reid I.D."/>
            <person name="Moisan M.C."/>
            <person name="Butler G."/>
            <person name="Nguyen T.T.M."/>
            <person name="Dewar K."/>
            <person name="Conant G."/>
            <person name="Drula E."/>
            <person name="Henrissat B."/>
            <person name="Hansel C."/>
            <person name="Singer S."/>
            <person name="Hutchinson M.I."/>
            <person name="de Vries R.P."/>
            <person name="Natvig D.O."/>
            <person name="Powell A.J."/>
            <person name="Tsang A."/>
            <person name="Grigoriev I.V."/>
        </authorList>
    </citation>
    <scope>NUCLEOTIDE SEQUENCE [LARGE SCALE GENOMIC DNA]</scope>
    <source>
        <strain evidence="2 3">ATCC 22073</strain>
    </source>
</reference>
<name>A0ABR4D4M1_9PEZI</name>
<comment type="similarity">
    <text evidence="1">Belongs to the OBAP family.</text>
</comment>